<evidence type="ECO:0000256" key="2">
    <source>
        <dbReference type="ARBA" id="ARBA00007613"/>
    </source>
</evidence>
<evidence type="ECO:0000256" key="1">
    <source>
        <dbReference type="ARBA" id="ARBA00004442"/>
    </source>
</evidence>
<organism evidence="10 11">
    <name type="scientific">Victivallis lenta</name>
    <dbReference type="NCBI Taxonomy" id="2606640"/>
    <lineage>
        <taxon>Bacteria</taxon>
        <taxon>Pseudomonadati</taxon>
        <taxon>Lentisphaerota</taxon>
        <taxon>Lentisphaeria</taxon>
        <taxon>Victivallales</taxon>
        <taxon>Victivallaceae</taxon>
        <taxon>Victivallis</taxon>
    </lineage>
</organism>
<name>A0A844G503_9BACT</name>
<evidence type="ECO:0000256" key="4">
    <source>
        <dbReference type="ARBA" id="ARBA00022452"/>
    </source>
</evidence>
<dbReference type="Proteomes" id="UP000435649">
    <property type="component" value="Unassembled WGS sequence"/>
</dbReference>
<accession>A0A844G503</accession>
<feature type="region of interest" description="Disordered" evidence="9">
    <location>
        <begin position="492"/>
        <end position="580"/>
    </location>
</feature>
<proteinExistence type="inferred from homology"/>
<comment type="subcellular location">
    <subcellularLocation>
        <location evidence="1">Cell outer membrane</location>
    </subcellularLocation>
</comment>
<keyword evidence="3" id="KW-0813">Transport</keyword>
<dbReference type="InterPro" id="IPR003423">
    <property type="entry name" value="OMP_efflux"/>
</dbReference>
<dbReference type="GO" id="GO:0015288">
    <property type="term" value="F:porin activity"/>
    <property type="evidence" value="ECO:0007669"/>
    <property type="project" value="TreeGrafter"/>
</dbReference>
<dbReference type="GO" id="GO:0015562">
    <property type="term" value="F:efflux transmembrane transporter activity"/>
    <property type="evidence" value="ECO:0007669"/>
    <property type="project" value="InterPro"/>
</dbReference>
<feature type="compositionally biased region" description="Polar residues" evidence="9">
    <location>
        <begin position="542"/>
        <end position="556"/>
    </location>
</feature>
<feature type="compositionally biased region" description="Low complexity" evidence="9">
    <location>
        <begin position="561"/>
        <end position="580"/>
    </location>
</feature>
<gene>
    <name evidence="10" type="ORF">FYJ85_15450</name>
</gene>
<dbReference type="PANTHER" id="PTHR30026:SF20">
    <property type="entry name" value="OUTER MEMBRANE PROTEIN TOLC"/>
    <property type="match status" value="1"/>
</dbReference>
<evidence type="ECO:0000256" key="3">
    <source>
        <dbReference type="ARBA" id="ARBA00022448"/>
    </source>
</evidence>
<evidence type="ECO:0000256" key="8">
    <source>
        <dbReference type="SAM" id="Coils"/>
    </source>
</evidence>
<dbReference type="RefSeq" id="WP_154419435.1">
    <property type="nucleotide sequence ID" value="NZ_VUNS01000019.1"/>
</dbReference>
<comment type="caution">
    <text evidence="10">The sequence shown here is derived from an EMBL/GenBank/DDBJ whole genome shotgun (WGS) entry which is preliminary data.</text>
</comment>
<evidence type="ECO:0000256" key="7">
    <source>
        <dbReference type="ARBA" id="ARBA00023237"/>
    </source>
</evidence>
<dbReference type="PROSITE" id="PS51257">
    <property type="entry name" value="PROKAR_LIPOPROTEIN"/>
    <property type="match status" value="1"/>
</dbReference>
<sequence>MELRNVFKVGAFGLLLAAAGGCYEYPLPPAATMGDTYTQRKQDGADRLLDDITDLTLADAQRIAIRNNPTYIAAYHAVNAARMRYLQAWGAYSPTVSASFSLGDKQTWTRNTVNTTGTPNYTEGISTSTAINVNWLVFDGLAREFSVLIYRHNFDYQKMLEEDEARTMMRAVAYAYNTVLLAIENKRIAEEDRDFQKSSLRDTQLKYQAGAVPLSDVLNFEIQMNSAETNLISADYQYETAIYALAVLMGYPEGTFPKELKFPSDFKTNFSDLPSVDVYLDTALANRPDLKGYREQLEVAKYQMYQTWSAYSPTVNAYFNFGYSTSLNRRSGWQSEPPAKSGEPYNNPAKRTYSESPSIGYGLTADWTIFNGLIRENKIREYKANLAVAEFSVAAKWLEVVSEVRTAYANYVQSVKQTRIFEKTRDLSAQQRDLVDEGYKAGNTELTRLNEAQRDLVEAETNLASSYINIQNAKAQLDAAVAANSAAYYGDPENTAPGELKNTPVSADSPETQPVPAPADESFIPPANPAGTTMDSGLKAPASQSQIPPANRSTTVVVDEPAAPAKAPAIPADPTKAPEK</sequence>
<protein>
    <submittedName>
        <fullName evidence="10">TolC family protein</fullName>
    </submittedName>
</protein>
<keyword evidence="6" id="KW-0472">Membrane</keyword>
<evidence type="ECO:0000256" key="6">
    <source>
        <dbReference type="ARBA" id="ARBA00023136"/>
    </source>
</evidence>
<dbReference type="EMBL" id="VUNS01000019">
    <property type="protein sequence ID" value="MST98436.1"/>
    <property type="molecule type" value="Genomic_DNA"/>
</dbReference>
<keyword evidence="4" id="KW-1134">Transmembrane beta strand</keyword>
<dbReference type="Gene3D" id="1.20.1600.10">
    <property type="entry name" value="Outer membrane efflux proteins (OEP)"/>
    <property type="match status" value="1"/>
</dbReference>
<evidence type="ECO:0000256" key="9">
    <source>
        <dbReference type="SAM" id="MobiDB-lite"/>
    </source>
</evidence>
<dbReference type="Pfam" id="PF02321">
    <property type="entry name" value="OEP"/>
    <property type="match status" value="2"/>
</dbReference>
<dbReference type="PANTHER" id="PTHR30026">
    <property type="entry name" value="OUTER MEMBRANE PROTEIN TOLC"/>
    <property type="match status" value="1"/>
</dbReference>
<dbReference type="GO" id="GO:0009279">
    <property type="term" value="C:cell outer membrane"/>
    <property type="evidence" value="ECO:0007669"/>
    <property type="project" value="UniProtKB-SubCell"/>
</dbReference>
<feature type="compositionally biased region" description="Polar residues" evidence="9">
    <location>
        <begin position="503"/>
        <end position="512"/>
    </location>
</feature>
<evidence type="ECO:0000256" key="5">
    <source>
        <dbReference type="ARBA" id="ARBA00022692"/>
    </source>
</evidence>
<dbReference type="InterPro" id="IPR051906">
    <property type="entry name" value="TolC-like"/>
</dbReference>
<comment type="similarity">
    <text evidence="2">Belongs to the outer membrane factor (OMF) (TC 1.B.17) family.</text>
</comment>
<feature type="region of interest" description="Disordered" evidence="9">
    <location>
        <begin position="329"/>
        <end position="354"/>
    </location>
</feature>
<keyword evidence="5" id="KW-0812">Transmembrane</keyword>
<reference evidence="10 11" key="1">
    <citation type="submission" date="2019-08" db="EMBL/GenBank/DDBJ databases">
        <title>In-depth cultivation of the pig gut microbiome towards novel bacterial diversity and tailored functional studies.</title>
        <authorList>
            <person name="Wylensek D."/>
            <person name="Hitch T.C.A."/>
            <person name="Clavel T."/>
        </authorList>
    </citation>
    <scope>NUCLEOTIDE SEQUENCE [LARGE SCALE GENOMIC DNA]</scope>
    <source>
        <strain evidence="10 11">BBE-744-WT-12</strain>
    </source>
</reference>
<evidence type="ECO:0000313" key="10">
    <source>
        <dbReference type="EMBL" id="MST98436.1"/>
    </source>
</evidence>
<dbReference type="SUPFAM" id="SSF56954">
    <property type="entry name" value="Outer membrane efflux proteins (OEP)"/>
    <property type="match status" value="1"/>
</dbReference>
<keyword evidence="7" id="KW-0998">Cell outer membrane</keyword>
<keyword evidence="11" id="KW-1185">Reference proteome</keyword>
<dbReference type="GO" id="GO:1990281">
    <property type="term" value="C:efflux pump complex"/>
    <property type="evidence" value="ECO:0007669"/>
    <property type="project" value="TreeGrafter"/>
</dbReference>
<dbReference type="AlphaFoldDB" id="A0A844G503"/>
<evidence type="ECO:0000313" key="11">
    <source>
        <dbReference type="Proteomes" id="UP000435649"/>
    </source>
</evidence>
<feature type="coiled-coil region" evidence="8">
    <location>
        <begin position="449"/>
        <end position="476"/>
    </location>
</feature>
<keyword evidence="8" id="KW-0175">Coiled coil</keyword>